<dbReference type="Proteomes" id="UP001225596">
    <property type="component" value="Unassembled WGS sequence"/>
</dbReference>
<organism evidence="1 2">
    <name type="scientific">Keguizhuia sedimenti</name>
    <dbReference type="NCBI Taxonomy" id="3064264"/>
    <lineage>
        <taxon>Bacteria</taxon>
        <taxon>Pseudomonadati</taxon>
        <taxon>Pseudomonadota</taxon>
        <taxon>Betaproteobacteria</taxon>
        <taxon>Burkholderiales</taxon>
        <taxon>Oxalobacteraceae</taxon>
        <taxon>Keguizhuia</taxon>
    </lineage>
</organism>
<gene>
    <name evidence="1" type="ORF">Q8A64_10900</name>
</gene>
<name>A0ABU1BRK0_9BURK</name>
<reference evidence="1 2" key="1">
    <citation type="submission" date="2023-08" db="EMBL/GenBank/DDBJ databases">
        <title>Oxalobacteraceae gen .nov., isolated from river sludge outside the plant.</title>
        <authorList>
            <person name="Zhao S.Y."/>
        </authorList>
    </citation>
    <scope>NUCLEOTIDE SEQUENCE [LARGE SCALE GENOMIC DNA]</scope>
    <source>
        <strain evidence="1 2">R-40</strain>
    </source>
</reference>
<protein>
    <submittedName>
        <fullName evidence="1">Uncharacterized protein</fullName>
    </submittedName>
</protein>
<evidence type="ECO:0000313" key="1">
    <source>
        <dbReference type="EMBL" id="MDQ9170918.1"/>
    </source>
</evidence>
<keyword evidence="2" id="KW-1185">Reference proteome</keyword>
<dbReference type="RefSeq" id="WP_338436855.1">
    <property type="nucleotide sequence ID" value="NZ_JAUYVH010000006.1"/>
</dbReference>
<dbReference type="EMBL" id="JAUYVH010000006">
    <property type="protein sequence ID" value="MDQ9170918.1"/>
    <property type="molecule type" value="Genomic_DNA"/>
</dbReference>
<proteinExistence type="predicted"/>
<evidence type="ECO:0000313" key="2">
    <source>
        <dbReference type="Proteomes" id="UP001225596"/>
    </source>
</evidence>
<comment type="caution">
    <text evidence="1">The sequence shown here is derived from an EMBL/GenBank/DDBJ whole genome shotgun (WGS) entry which is preliminary data.</text>
</comment>
<sequence length="118" mass="13790">MNDVSALVQIMKWLKVSQDYIQKWSECRIAVGKLGTPAVIRERQSLFCANRKFFHYCRHRFQTSRFIVFIDPYPAFFKGHELRDTPESKSLIINAGRMLIAGFSKHIAHFLARAIYIP</sequence>
<accession>A0ABU1BRK0</accession>